<dbReference type="Pfam" id="PF07527">
    <property type="entry name" value="Hairy_orange"/>
    <property type="match status" value="1"/>
</dbReference>
<dbReference type="PANTHER" id="PTHR10985">
    <property type="entry name" value="BASIC HELIX-LOOP-HELIX TRANSCRIPTION FACTOR, HES-RELATED"/>
    <property type="match status" value="1"/>
</dbReference>
<dbReference type="EMBL" id="SCEB01005423">
    <property type="protein sequence ID" value="RXM92927.1"/>
    <property type="molecule type" value="Genomic_DNA"/>
</dbReference>
<dbReference type="Proteomes" id="UP000289886">
    <property type="component" value="Unassembled WGS sequence"/>
</dbReference>
<dbReference type="SUPFAM" id="SSF158457">
    <property type="entry name" value="Orange domain-like"/>
    <property type="match status" value="1"/>
</dbReference>
<dbReference type="InterPro" id="IPR050370">
    <property type="entry name" value="HES_HEY"/>
</dbReference>
<dbReference type="InterPro" id="IPR036638">
    <property type="entry name" value="HLH_DNA-bd_sf"/>
</dbReference>
<sequence length="234" mass="26060">MGAAEKKQTLNGKKVSKPIMEKKRRDRINECLQQLKHLLESSYTNNIRKRKLEKADILELTVKHLRDLQNSQQGSTGNNGKCTEYQAGFRNCLNGVSKYLLTSDNSSRSVRLLNHLTNNVPDACGIPRSFSTLDSGAAQHVTAPRSASNFLQQQHSKPAANPFATFCKPHTVELPCTSDKAISSTSVSNETIFVAQNPKQREQAGNFPRVSGQSKQNNATYNVCSAPLNFWRPW</sequence>
<dbReference type="FunFam" id="4.10.280.10:FF:000077">
    <property type="entry name" value="transcription factor HES-3 isoform X2"/>
    <property type="match status" value="1"/>
</dbReference>
<evidence type="ECO:0000256" key="1">
    <source>
        <dbReference type="ARBA" id="ARBA00004123"/>
    </source>
</evidence>
<dbReference type="Gene3D" id="6.10.250.980">
    <property type="match status" value="1"/>
</dbReference>
<gene>
    <name evidence="8" type="ORF">EOD39_19619</name>
</gene>
<keyword evidence="4" id="KW-0804">Transcription</keyword>
<keyword evidence="2" id="KW-0678">Repressor</keyword>
<proteinExistence type="predicted"/>
<dbReference type="GO" id="GO:0046983">
    <property type="term" value="F:protein dimerization activity"/>
    <property type="evidence" value="ECO:0007669"/>
    <property type="project" value="InterPro"/>
</dbReference>
<evidence type="ECO:0000259" key="6">
    <source>
        <dbReference type="PROSITE" id="PS50888"/>
    </source>
</evidence>
<feature type="domain" description="BHLH" evidence="6">
    <location>
        <begin position="12"/>
        <end position="68"/>
    </location>
</feature>
<comment type="subcellular location">
    <subcellularLocation>
        <location evidence="1">Nucleus</location>
    </subcellularLocation>
</comment>
<dbReference type="GO" id="GO:0003677">
    <property type="term" value="F:DNA binding"/>
    <property type="evidence" value="ECO:0007669"/>
    <property type="project" value="InterPro"/>
</dbReference>
<keyword evidence="5" id="KW-0539">Nucleus</keyword>
<evidence type="ECO:0000259" key="7">
    <source>
        <dbReference type="PROSITE" id="PS51054"/>
    </source>
</evidence>
<dbReference type="PROSITE" id="PS50888">
    <property type="entry name" value="BHLH"/>
    <property type="match status" value="1"/>
</dbReference>
<keyword evidence="3" id="KW-0805">Transcription regulation</keyword>
<comment type="caution">
    <text evidence="8">The sequence shown here is derived from an EMBL/GenBank/DDBJ whole genome shotgun (WGS) entry which is preliminary data.</text>
</comment>
<dbReference type="InterPro" id="IPR011598">
    <property type="entry name" value="bHLH_dom"/>
</dbReference>
<dbReference type="AlphaFoldDB" id="A0A444UXQ4"/>
<dbReference type="Gene3D" id="4.10.280.10">
    <property type="entry name" value="Helix-loop-helix DNA-binding domain"/>
    <property type="match status" value="1"/>
</dbReference>
<dbReference type="Pfam" id="PF00010">
    <property type="entry name" value="HLH"/>
    <property type="match status" value="1"/>
</dbReference>
<evidence type="ECO:0000256" key="4">
    <source>
        <dbReference type="ARBA" id="ARBA00023163"/>
    </source>
</evidence>
<accession>A0A444UXQ4</accession>
<keyword evidence="9" id="KW-1185">Reference proteome</keyword>
<dbReference type="SMART" id="SM00353">
    <property type="entry name" value="HLH"/>
    <property type="match status" value="1"/>
</dbReference>
<evidence type="ECO:0000313" key="9">
    <source>
        <dbReference type="Proteomes" id="UP000289886"/>
    </source>
</evidence>
<dbReference type="PROSITE" id="PS51054">
    <property type="entry name" value="ORANGE"/>
    <property type="match status" value="1"/>
</dbReference>
<evidence type="ECO:0000256" key="3">
    <source>
        <dbReference type="ARBA" id="ARBA00023015"/>
    </source>
</evidence>
<dbReference type="GO" id="GO:0006355">
    <property type="term" value="P:regulation of DNA-templated transcription"/>
    <property type="evidence" value="ECO:0007669"/>
    <property type="project" value="InterPro"/>
</dbReference>
<dbReference type="InterPro" id="IPR003650">
    <property type="entry name" value="Orange_dom"/>
</dbReference>
<feature type="domain" description="Orange" evidence="7">
    <location>
        <begin position="85"/>
        <end position="116"/>
    </location>
</feature>
<name>A0A444UXQ4_ACIRT</name>
<protein>
    <submittedName>
        <fullName evidence="8">Transcription factor HES-1-A</fullName>
    </submittedName>
</protein>
<dbReference type="GO" id="GO:0005634">
    <property type="term" value="C:nucleus"/>
    <property type="evidence" value="ECO:0007669"/>
    <property type="project" value="UniProtKB-SubCell"/>
</dbReference>
<dbReference type="SUPFAM" id="SSF47459">
    <property type="entry name" value="HLH, helix-loop-helix DNA-binding domain"/>
    <property type="match status" value="1"/>
</dbReference>
<reference evidence="8 9" key="1">
    <citation type="submission" date="2019-01" db="EMBL/GenBank/DDBJ databases">
        <title>Draft Genome and Complete Hox-Cluster Characterization of the Sterlet Sturgeon (Acipenser ruthenus).</title>
        <authorList>
            <person name="Wei Q."/>
        </authorList>
    </citation>
    <scope>NUCLEOTIDE SEQUENCE [LARGE SCALE GENOMIC DNA]</scope>
    <source>
        <strain evidence="8">WHYD16114868_AA</strain>
        <tissue evidence="8">Blood</tissue>
    </source>
</reference>
<organism evidence="8 9">
    <name type="scientific">Acipenser ruthenus</name>
    <name type="common">Sterlet sturgeon</name>
    <dbReference type="NCBI Taxonomy" id="7906"/>
    <lineage>
        <taxon>Eukaryota</taxon>
        <taxon>Metazoa</taxon>
        <taxon>Chordata</taxon>
        <taxon>Craniata</taxon>
        <taxon>Vertebrata</taxon>
        <taxon>Euteleostomi</taxon>
        <taxon>Actinopterygii</taxon>
        <taxon>Chondrostei</taxon>
        <taxon>Acipenseriformes</taxon>
        <taxon>Acipenseridae</taxon>
        <taxon>Acipenser</taxon>
    </lineage>
</organism>
<evidence type="ECO:0000313" key="8">
    <source>
        <dbReference type="EMBL" id="RXM92927.1"/>
    </source>
</evidence>
<evidence type="ECO:0000256" key="2">
    <source>
        <dbReference type="ARBA" id="ARBA00022491"/>
    </source>
</evidence>
<evidence type="ECO:0000256" key="5">
    <source>
        <dbReference type="ARBA" id="ARBA00023242"/>
    </source>
</evidence>